<comment type="caution">
    <text evidence="7">The sequence shown here is derived from an EMBL/GenBank/DDBJ whole genome shotgun (WGS) entry which is preliminary data.</text>
</comment>
<evidence type="ECO:0000256" key="3">
    <source>
        <dbReference type="ARBA" id="ARBA00022729"/>
    </source>
</evidence>
<dbReference type="RefSeq" id="WP_034893343.1">
    <property type="nucleotide sequence ID" value="NZ_JRUQ01000039.1"/>
</dbReference>
<dbReference type="Gene3D" id="3.40.190.10">
    <property type="entry name" value="Periplasmic binding protein-like II"/>
    <property type="match status" value="2"/>
</dbReference>
<dbReference type="PANTHER" id="PTHR35936:SF37">
    <property type="entry name" value="AMINO ACID ABC TRANSPORTER SUBSTRATE-BINDING PROTEIN"/>
    <property type="match status" value="1"/>
</dbReference>
<feature type="chain" id="PRO_5002018009" evidence="5">
    <location>
        <begin position="25"/>
        <end position="261"/>
    </location>
</feature>
<dbReference type="InterPro" id="IPR001638">
    <property type="entry name" value="Solute-binding_3/MltF_N"/>
</dbReference>
<dbReference type="SMART" id="SM00062">
    <property type="entry name" value="PBPb"/>
    <property type="match status" value="1"/>
</dbReference>
<dbReference type="InterPro" id="IPR018313">
    <property type="entry name" value="SBP_3_CS"/>
</dbReference>
<evidence type="ECO:0000313" key="8">
    <source>
        <dbReference type="Proteomes" id="UP000030351"/>
    </source>
</evidence>
<dbReference type="OrthoDB" id="7241844at2"/>
<dbReference type="CDD" id="cd01072">
    <property type="entry name" value="PBP2_SMa0082_like"/>
    <property type="match status" value="1"/>
</dbReference>
<evidence type="ECO:0000259" key="6">
    <source>
        <dbReference type="SMART" id="SM00062"/>
    </source>
</evidence>
<evidence type="ECO:0000313" key="7">
    <source>
        <dbReference type="EMBL" id="KGT92857.1"/>
    </source>
</evidence>
<accession>A0A0A3Z180</accession>
<keyword evidence="8" id="KW-1185">Reference proteome</keyword>
<organism evidence="7 8">
    <name type="scientific">Erwinia typographi</name>
    <dbReference type="NCBI Taxonomy" id="371042"/>
    <lineage>
        <taxon>Bacteria</taxon>
        <taxon>Pseudomonadati</taxon>
        <taxon>Pseudomonadota</taxon>
        <taxon>Gammaproteobacteria</taxon>
        <taxon>Enterobacterales</taxon>
        <taxon>Erwiniaceae</taxon>
        <taxon>Erwinia</taxon>
    </lineage>
</organism>
<protein>
    <submittedName>
        <fullName evidence="7">Amino acid ABC transporter substrate-binding protein</fullName>
    </submittedName>
</protein>
<feature type="signal peptide" evidence="5">
    <location>
        <begin position="1"/>
        <end position="24"/>
    </location>
</feature>
<dbReference type="EMBL" id="JRUQ01000039">
    <property type="protein sequence ID" value="KGT92857.1"/>
    <property type="molecule type" value="Genomic_DNA"/>
</dbReference>
<dbReference type="AlphaFoldDB" id="A0A0A3Z180"/>
<dbReference type="PANTHER" id="PTHR35936">
    <property type="entry name" value="MEMBRANE-BOUND LYTIC MUREIN TRANSGLYCOSYLASE F"/>
    <property type="match status" value="1"/>
</dbReference>
<reference evidence="7 8" key="1">
    <citation type="submission" date="2014-10" db="EMBL/GenBank/DDBJ databases">
        <title>Genome sequence of Erwinia typographi M043b.</title>
        <authorList>
            <person name="Chan K.-G."/>
            <person name="Tan W.-S."/>
        </authorList>
    </citation>
    <scope>NUCLEOTIDE SEQUENCE [LARGE SCALE GENOMIC DNA]</scope>
    <source>
        <strain evidence="7 8">M043b</strain>
    </source>
</reference>
<dbReference type="PROSITE" id="PS01039">
    <property type="entry name" value="SBP_BACTERIAL_3"/>
    <property type="match status" value="1"/>
</dbReference>
<dbReference type="Pfam" id="PF00497">
    <property type="entry name" value="SBP_bac_3"/>
    <property type="match status" value="1"/>
</dbReference>
<evidence type="ECO:0000256" key="2">
    <source>
        <dbReference type="ARBA" id="ARBA00010333"/>
    </source>
</evidence>
<comment type="similarity">
    <text evidence="2 4">Belongs to the bacterial solute-binding protein 3 family.</text>
</comment>
<keyword evidence="3 5" id="KW-0732">Signal</keyword>
<dbReference type="eggNOG" id="COG0834">
    <property type="taxonomic scope" value="Bacteria"/>
</dbReference>
<dbReference type="STRING" id="371042.NG99_13005"/>
<evidence type="ECO:0000256" key="5">
    <source>
        <dbReference type="SAM" id="SignalP"/>
    </source>
</evidence>
<proteinExistence type="inferred from homology"/>
<evidence type="ECO:0000256" key="4">
    <source>
        <dbReference type="RuleBase" id="RU003744"/>
    </source>
</evidence>
<gene>
    <name evidence="7" type="ORF">NG99_13005</name>
</gene>
<evidence type="ECO:0000256" key="1">
    <source>
        <dbReference type="ARBA" id="ARBA00004196"/>
    </source>
</evidence>
<sequence length="261" mass="27928">MTKNTLLSAALCCLISAISMSASAESLLDSIKSRNLVRIAVPQDYAPYGFVSPDMTPQGLDIDVAKLIGKQLGVRVQLIPVTGPNRVPYLQTGKADMTISSLGKTQERAKVIDFSIAYAPFFDAVFGPKDLQASTPDELAGKTVSVTRGSMQDDELTKLAPKAIIRRFEDNNSTITAFASGQTQMAAIGTTVAAAIQKQNPKLDITLKVILSNSPCYIGIQKGQQALTAKVNDIIREAKKDGTLDKISEKWLSAPAGDLPE</sequence>
<comment type="subcellular location">
    <subcellularLocation>
        <location evidence="1">Cell envelope</location>
    </subcellularLocation>
</comment>
<dbReference type="SUPFAM" id="SSF53850">
    <property type="entry name" value="Periplasmic binding protein-like II"/>
    <property type="match status" value="1"/>
</dbReference>
<feature type="domain" description="Solute-binding protein family 3/N-terminal" evidence="6">
    <location>
        <begin position="36"/>
        <end position="255"/>
    </location>
</feature>
<name>A0A0A3Z180_9GAMM</name>
<dbReference type="Proteomes" id="UP000030351">
    <property type="component" value="Unassembled WGS sequence"/>
</dbReference>
<dbReference type="GO" id="GO:0030288">
    <property type="term" value="C:outer membrane-bounded periplasmic space"/>
    <property type="evidence" value="ECO:0007669"/>
    <property type="project" value="UniProtKB-ARBA"/>
</dbReference>